<dbReference type="GO" id="GO:0000166">
    <property type="term" value="F:nucleotide binding"/>
    <property type="evidence" value="ECO:0007669"/>
    <property type="project" value="InterPro"/>
</dbReference>
<reference evidence="3" key="1">
    <citation type="submission" date="2019-12" db="EMBL/GenBank/DDBJ databases">
        <title>Actinomadura physcomitrii sp. nov., a novel actinomycete isolated from moss [Physcomitrium sphaericum (Ludw) Fuernr].</title>
        <authorList>
            <person name="Zhuang X."/>
        </authorList>
    </citation>
    <scope>NUCLEOTIDE SEQUENCE [LARGE SCALE GENOMIC DNA]</scope>
    <source>
        <strain evidence="3">LD22</strain>
    </source>
</reference>
<feature type="domain" description="GFO/IDH/MocA-like oxidoreductase" evidence="2">
    <location>
        <begin position="130"/>
        <end position="248"/>
    </location>
</feature>
<dbReference type="Pfam" id="PF22725">
    <property type="entry name" value="GFO_IDH_MocA_C3"/>
    <property type="match status" value="1"/>
</dbReference>
<dbReference type="RefSeq" id="WP_151595164.1">
    <property type="nucleotide sequence ID" value="NZ_WBMS02000015.1"/>
</dbReference>
<dbReference type="Pfam" id="PF01408">
    <property type="entry name" value="GFO_IDH_MocA"/>
    <property type="match status" value="1"/>
</dbReference>
<comment type="caution">
    <text evidence="3">The sequence shown here is derived from an EMBL/GenBank/DDBJ whole genome shotgun (WGS) entry which is preliminary data.</text>
</comment>
<dbReference type="PANTHER" id="PTHR43377:SF1">
    <property type="entry name" value="BILIVERDIN REDUCTASE A"/>
    <property type="match status" value="1"/>
</dbReference>
<dbReference type="InterPro" id="IPR051450">
    <property type="entry name" value="Gfo/Idh/MocA_Oxidoreductases"/>
</dbReference>
<feature type="domain" description="Gfo/Idh/MocA-like oxidoreductase N-terminal" evidence="1">
    <location>
        <begin position="3"/>
        <end position="121"/>
    </location>
</feature>
<dbReference type="AlphaFoldDB" id="A0A6I4MAA6"/>
<dbReference type="InterPro" id="IPR055170">
    <property type="entry name" value="GFO_IDH_MocA-like_dom"/>
</dbReference>
<dbReference type="SUPFAM" id="SSF55347">
    <property type="entry name" value="Glyceraldehyde-3-phosphate dehydrogenase-like, C-terminal domain"/>
    <property type="match status" value="1"/>
</dbReference>
<organism evidence="3 4">
    <name type="scientific">Actinomadura physcomitrii</name>
    <dbReference type="NCBI Taxonomy" id="2650748"/>
    <lineage>
        <taxon>Bacteria</taxon>
        <taxon>Bacillati</taxon>
        <taxon>Actinomycetota</taxon>
        <taxon>Actinomycetes</taxon>
        <taxon>Streptosporangiales</taxon>
        <taxon>Thermomonosporaceae</taxon>
        <taxon>Actinomadura</taxon>
    </lineage>
</organism>
<dbReference type="InterPro" id="IPR036291">
    <property type="entry name" value="NAD(P)-bd_dom_sf"/>
</dbReference>
<keyword evidence="4" id="KW-1185">Reference proteome</keyword>
<evidence type="ECO:0000259" key="1">
    <source>
        <dbReference type="Pfam" id="PF01408"/>
    </source>
</evidence>
<evidence type="ECO:0000313" key="4">
    <source>
        <dbReference type="Proteomes" id="UP000462055"/>
    </source>
</evidence>
<dbReference type="Proteomes" id="UP000462055">
    <property type="component" value="Unassembled WGS sequence"/>
</dbReference>
<dbReference type="InterPro" id="IPR000683">
    <property type="entry name" value="Gfo/Idh/MocA-like_OxRdtase_N"/>
</dbReference>
<evidence type="ECO:0008006" key="5">
    <source>
        <dbReference type="Google" id="ProtNLM"/>
    </source>
</evidence>
<proteinExistence type="predicted"/>
<protein>
    <recommendedName>
        <fullName evidence="5">Gfo/Idh/MocA family oxidoreductase</fullName>
    </recommendedName>
</protein>
<accession>A0A6I4MAA6</accession>
<dbReference type="SUPFAM" id="SSF51735">
    <property type="entry name" value="NAD(P)-binding Rossmann-fold domains"/>
    <property type="match status" value="1"/>
</dbReference>
<dbReference type="PANTHER" id="PTHR43377">
    <property type="entry name" value="BILIVERDIN REDUCTASE A"/>
    <property type="match status" value="1"/>
</dbReference>
<dbReference type="EMBL" id="WBMS02000015">
    <property type="protein sequence ID" value="MWA02692.1"/>
    <property type="molecule type" value="Genomic_DNA"/>
</dbReference>
<dbReference type="Gene3D" id="3.40.50.720">
    <property type="entry name" value="NAD(P)-binding Rossmann-like Domain"/>
    <property type="match status" value="1"/>
</dbReference>
<sequence length="332" mass="34264">MTVRVALVGCGAMGEIVARDVYPGLGSATLAAVVDPDPGRAAQAAAHTGARAYPALAEALAAERIDAVDIRVPHHLHAGVALEAIGHGLHVLVEKPIATTVADARAIVDAADAAGVVLAVAENYPHLEAVREARRVLAEGGIGRPLAIQSTRAYRIDGVWVRDGWRESDGPAGGILLDQGTHQVSLIRQLGGPVASVSAAVSAGRALDTVTLTLRLESGVVAQSVLTWHSPGPWDQAEATIIASGGRLDVVVDYEKHAGGCVIWTPEGPGRRGAENYYDSHTLIAADWIGAITGGAQPRVPGREGLEDLAVIEAAAASLDAEGAFTPVRRTP</sequence>
<gene>
    <name evidence="3" type="ORF">F8568_020395</name>
</gene>
<evidence type="ECO:0000313" key="3">
    <source>
        <dbReference type="EMBL" id="MWA02692.1"/>
    </source>
</evidence>
<name>A0A6I4MAA6_9ACTN</name>
<evidence type="ECO:0000259" key="2">
    <source>
        <dbReference type="Pfam" id="PF22725"/>
    </source>
</evidence>
<dbReference type="Gene3D" id="3.30.360.10">
    <property type="entry name" value="Dihydrodipicolinate Reductase, domain 2"/>
    <property type="match status" value="1"/>
</dbReference>